<evidence type="ECO:0008006" key="3">
    <source>
        <dbReference type="Google" id="ProtNLM"/>
    </source>
</evidence>
<sequence>MFTAKIQFGCSHSQSIKVPVSWEALIKLVRLIYSHELPNPPFGRVWDNMETEERLYELKPYVELNSAVEVIKLPYGFSLWKLAEVAADYMAPLYPKLQDSGVLEQLDDLLIELVRDASVRLLSRAAVDDIISIIYEAD</sequence>
<gene>
    <name evidence="1" type="ORF">F3Y22_tig00110483pilonHSYRG00154</name>
</gene>
<evidence type="ECO:0000313" key="2">
    <source>
        <dbReference type="Proteomes" id="UP000436088"/>
    </source>
</evidence>
<evidence type="ECO:0000313" key="1">
    <source>
        <dbReference type="EMBL" id="KAE8702315.1"/>
    </source>
</evidence>
<reference evidence="1" key="1">
    <citation type="submission" date="2019-09" db="EMBL/GenBank/DDBJ databases">
        <title>Draft genome information of white flower Hibiscus syriacus.</title>
        <authorList>
            <person name="Kim Y.-M."/>
        </authorList>
    </citation>
    <scope>NUCLEOTIDE SEQUENCE [LARGE SCALE GENOMIC DNA]</scope>
    <source>
        <strain evidence="1">YM2019G1</strain>
    </source>
</reference>
<comment type="caution">
    <text evidence="1">The sequence shown here is derived from an EMBL/GenBank/DDBJ whole genome shotgun (WGS) entry which is preliminary data.</text>
</comment>
<dbReference type="PANTHER" id="PTHR35918">
    <property type="entry name" value="OS06G0674800 PROTEIN"/>
    <property type="match status" value="1"/>
</dbReference>
<name>A0A6A3AGG1_HIBSY</name>
<dbReference type="InterPro" id="IPR044953">
    <property type="entry name" value="At1g04390-like"/>
</dbReference>
<dbReference type="PANTHER" id="PTHR35918:SF1">
    <property type="entry name" value="BTB DOMAIN-CONTAINING PROTEIN"/>
    <property type="match status" value="1"/>
</dbReference>
<dbReference type="Proteomes" id="UP000436088">
    <property type="component" value="Unassembled WGS sequence"/>
</dbReference>
<keyword evidence="2" id="KW-1185">Reference proteome</keyword>
<protein>
    <recommendedName>
        <fullName evidence="3">BTB/POZ domain-containing protein</fullName>
    </recommendedName>
</protein>
<dbReference type="AlphaFoldDB" id="A0A6A3AGG1"/>
<dbReference type="EMBL" id="VEPZ02001008">
    <property type="protein sequence ID" value="KAE8702315.1"/>
    <property type="molecule type" value="Genomic_DNA"/>
</dbReference>
<accession>A0A6A3AGG1</accession>
<proteinExistence type="predicted"/>
<organism evidence="1 2">
    <name type="scientific">Hibiscus syriacus</name>
    <name type="common">Rose of Sharon</name>
    <dbReference type="NCBI Taxonomy" id="106335"/>
    <lineage>
        <taxon>Eukaryota</taxon>
        <taxon>Viridiplantae</taxon>
        <taxon>Streptophyta</taxon>
        <taxon>Embryophyta</taxon>
        <taxon>Tracheophyta</taxon>
        <taxon>Spermatophyta</taxon>
        <taxon>Magnoliopsida</taxon>
        <taxon>eudicotyledons</taxon>
        <taxon>Gunneridae</taxon>
        <taxon>Pentapetalae</taxon>
        <taxon>rosids</taxon>
        <taxon>malvids</taxon>
        <taxon>Malvales</taxon>
        <taxon>Malvaceae</taxon>
        <taxon>Malvoideae</taxon>
        <taxon>Hibiscus</taxon>
    </lineage>
</organism>